<keyword evidence="2" id="KW-1185">Reference proteome</keyword>
<gene>
    <name evidence="1" type="ORF">SVUK_LOCUS10017</name>
</gene>
<dbReference type="OrthoDB" id="410104at2759"/>
<sequence length="232" mass="26540">MVLLTGRLSGTSVVAQITAFFETVLQRKAGKEDLPLYGIEDYRGLPKVRVRFILTFVDYEKVFDSIETNVIVLALVDQGGDPSSLKPKRCSTRRHRVAKAVDVAMYWVMEITGLGRERYTSWYITEAETTLKEDEEAETWPDTVATSKALRTTHRALERRVLKEASTGWADMFVARMDQLSSQLGTRNGSVRERRCQFNTNMWITLARDRNGWKQCCSWAVGIDKPSNYQNE</sequence>
<reference evidence="1 2" key="1">
    <citation type="submission" date="2018-11" db="EMBL/GenBank/DDBJ databases">
        <authorList>
            <consortium name="Pathogen Informatics"/>
        </authorList>
    </citation>
    <scope>NUCLEOTIDE SEQUENCE [LARGE SCALE GENOMIC DNA]</scope>
</reference>
<accession>A0A3P7J5G1</accession>
<organism evidence="1 2">
    <name type="scientific">Strongylus vulgaris</name>
    <name type="common">Blood worm</name>
    <dbReference type="NCBI Taxonomy" id="40348"/>
    <lineage>
        <taxon>Eukaryota</taxon>
        <taxon>Metazoa</taxon>
        <taxon>Ecdysozoa</taxon>
        <taxon>Nematoda</taxon>
        <taxon>Chromadorea</taxon>
        <taxon>Rhabditida</taxon>
        <taxon>Rhabditina</taxon>
        <taxon>Rhabditomorpha</taxon>
        <taxon>Strongyloidea</taxon>
        <taxon>Strongylidae</taxon>
        <taxon>Strongylus</taxon>
    </lineage>
</organism>
<dbReference type="AlphaFoldDB" id="A0A3P7J5G1"/>
<dbReference type="EMBL" id="UYYB01094836">
    <property type="protein sequence ID" value="VDM75019.1"/>
    <property type="molecule type" value="Genomic_DNA"/>
</dbReference>
<proteinExistence type="predicted"/>
<dbReference type="Proteomes" id="UP000270094">
    <property type="component" value="Unassembled WGS sequence"/>
</dbReference>
<evidence type="ECO:0000313" key="1">
    <source>
        <dbReference type="EMBL" id="VDM75019.1"/>
    </source>
</evidence>
<evidence type="ECO:0008006" key="3">
    <source>
        <dbReference type="Google" id="ProtNLM"/>
    </source>
</evidence>
<protein>
    <recommendedName>
        <fullName evidence="3">Reverse transcriptase domain-containing protein</fullName>
    </recommendedName>
</protein>
<name>A0A3P7J5G1_STRVU</name>
<evidence type="ECO:0000313" key="2">
    <source>
        <dbReference type="Proteomes" id="UP000270094"/>
    </source>
</evidence>